<name>A0A835Y4X5_9CHLO</name>
<evidence type="ECO:0000313" key="3">
    <source>
        <dbReference type="Proteomes" id="UP000612055"/>
    </source>
</evidence>
<feature type="compositionally biased region" description="Pro residues" evidence="1">
    <location>
        <begin position="537"/>
        <end position="549"/>
    </location>
</feature>
<keyword evidence="3" id="KW-1185">Reference proteome</keyword>
<dbReference type="Proteomes" id="UP000612055">
    <property type="component" value="Unassembled WGS sequence"/>
</dbReference>
<protein>
    <recommendedName>
        <fullName evidence="4">Spherulation-specific family 4</fullName>
    </recommendedName>
</protein>
<evidence type="ECO:0000256" key="1">
    <source>
        <dbReference type="SAM" id="MobiDB-lite"/>
    </source>
</evidence>
<dbReference type="PANTHER" id="PTHR35040">
    <property type="match status" value="1"/>
</dbReference>
<comment type="caution">
    <text evidence="2">The sequence shown here is derived from an EMBL/GenBank/DDBJ whole genome shotgun (WGS) entry which is preliminary data.</text>
</comment>
<dbReference type="PANTHER" id="PTHR35040:SF7">
    <property type="entry name" value="FIBRONECTIN TYPE-III DOMAIN-CONTAINING PROTEIN-RELATED"/>
    <property type="match status" value="1"/>
</dbReference>
<reference evidence="2" key="1">
    <citation type="journal article" date="2020" name="bioRxiv">
        <title>Comparative genomics of Chlamydomonas.</title>
        <authorList>
            <person name="Craig R.J."/>
            <person name="Hasan A.R."/>
            <person name="Ness R.W."/>
            <person name="Keightley P.D."/>
        </authorList>
    </citation>
    <scope>NUCLEOTIDE SEQUENCE</scope>
    <source>
        <strain evidence="2">CCAP 11/70</strain>
    </source>
</reference>
<feature type="compositionally biased region" description="Low complexity" evidence="1">
    <location>
        <begin position="511"/>
        <end position="536"/>
    </location>
</feature>
<sequence length="578" mass="60172">MSDVAARRLRPITVLTNEIASWYSNFGTLLSGIFFDEVDEQAANALGFYSTLANATRARGGRVVLNPGTAITCGLAALADIYVRYEYYASSWPADYAAGLRCECGAVSACCLLLHGQPPPAAGGQAAAAALLSNLTRQAVGRGFSYVYVTDDIMPNPWDRLPSYMAQLLEAVAQTWPQPKPPHPPGPPPRPRPPSPRPPVPPPRPPSPCPQGAPGVAVLVPWYVYPDPAAYAALASYGRSCLLHAIVNGDTSGPPTHSFELYRSVFATLLASGIRLYGYVYTATDMAAGIARPQAEVLGAIKGWYDGFGSQISGIFFDEVIEATANVNAVAYYAALSKATRARGGRVIFNPGTYISCNLSRLADVYVRYEYYASSWTADYAAGLRCECGAVSACCLLLHGQPRPAAKGQAAAAALLSNLTRQAVGRGFSYVYVTDDVMPNPWDRLPSYMAQLLEAVAQVGRADSAKATVAQASGIVASAHTQAPPAEAPASPAAKPTASCASTTTSFAAIPAPTSLPTTHLTSTSHAPATHSAATPSPAPIAPTTPGPPSTAAAAPRASAAPTTAPCSQATGAETARP</sequence>
<evidence type="ECO:0008006" key="4">
    <source>
        <dbReference type="Google" id="ProtNLM"/>
    </source>
</evidence>
<feature type="region of interest" description="Disordered" evidence="1">
    <location>
        <begin position="176"/>
        <end position="210"/>
    </location>
</feature>
<dbReference type="Pfam" id="PF12138">
    <property type="entry name" value="Spherulin4"/>
    <property type="match status" value="2"/>
</dbReference>
<dbReference type="InterPro" id="IPR021986">
    <property type="entry name" value="Spherulin4"/>
</dbReference>
<organism evidence="2 3">
    <name type="scientific">Edaphochlamys debaryana</name>
    <dbReference type="NCBI Taxonomy" id="47281"/>
    <lineage>
        <taxon>Eukaryota</taxon>
        <taxon>Viridiplantae</taxon>
        <taxon>Chlorophyta</taxon>
        <taxon>core chlorophytes</taxon>
        <taxon>Chlorophyceae</taxon>
        <taxon>CS clade</taxon>
        <taxon>Chlamydomonadales</taxon>
        <taxon>Chlamydomonadales incertae sedis</taxon>
        <taxon>Edaphochlamys</taxon>
    </lineage>
</organism>
<feature type="compositionally biased region" description="Pro residues" evidence="1">
    <location>
        <begin position="178"/>
        <end position="210"/>
    </location>
</feature>
<accession>A0A835Y4X5</accession>
<dbReference type="EMBL" id="JAEHOE010000020">
    <property type="protein sequence ID" value="KAG2496185.1"/>
    <property type="molecule type" value="Genomic_DNA"/>
</dbReference>
<dbReference type="AlphaFoldDB" id="A0A835Y4X5"/>
<evidence type="ECO:0000313" key="2">
    <source>
        <dbReference type="EMBL" id="KAG2496185.1"/>
    </source>
</evidence>
<feature type="compositionally biased region" description="Low complexity" evidence="1">
    <location>
        <begin position="550"/>
        <end position="571"/>
    </location>
</feature>
<feature type="region of interest" description="Disordered" evidence="1">
    <location>
        <begin position="511"/>
        <end position="578"/>
    </location>
</feature>
<proteinExistence type="predicted"/>
<gene>
    <name evidence="2" type="ORF">HYH03_005785</name>
</gene>
<dbReference type="OrthoDB" id="531126at2759"/>